<dbReference type="Pfam" id="PF00589">
    <property type="entry name" value="Phage_integrase"/>
    <property type="match status" value="1"/>
</dbReference>
<dbReference type="GO" id="GO:0015074">
    <property type="term" value="P:DNA integration"/>
    <property type="evidence" value="ECO:0007669"/>
    <property type="project" value="InterPro"/>
</dbReference>
<dbReference type="GO" id="GO:0006310">
    <property type="term" value="P:DNA recombination"/>
    <property type="evidence" value="ECO:0007669"/>
    <property type="project" value="UniProtKB-KW"/>
</dbReference>
<organism evidence="5 6">
    <name type="scientific">Dysgonomonas alginatilytica</name>
    <dbReference type="NCBI Taxonomy" id="1605892"/>
    <lineage>
        <taxon>Bacteria</taxon>
        <taxon>Pseudomonadati</taxon>
        <taxon>Bacteroidota</taxon>
        <taxon>Bacteroidia</taxon>
        <taxon>Bacteroidales</taxon>
        <taxon>Dysgonomonadaceae</taxon>
        <taxon>Dysgonomonas</taxon>
    </lineage>
</organism>
<dbReference type="InterPro" id="IPR050090">
    <property type="entry name" value="Tyrosine_recombinase_XerCD"/>
</dbReference>
<dbReference type="PANTHER" id="PTHR30349">
    <property type="entry name" value="PHAGE INTEGRASE-RELATED"/>
    <property type="match status" value="1"/>
</dbReference>
<dbReference type="SUPFAM" id="SSF56349">
    <property type="entry name" value="DNA breaking-rejoining enzymes"/>
    <property type="match status" value="1"/>
</dbReference>
<evidence type="ECO:0000313" key="5">
    <source>
        <dbReference type="EMBL" id="PXV68746.1"/>
    </source>
</evidence>
<dbReference type="InterPro" id="IPR035386">
    <property type="entry name" value="Arm-DNA-bind_5"/>
</dbReference>
<dbReference type="Pfam" id="PF13102">
    <property type="entry name" value="Phage_int_SAM_5"/>
    <property type="match status" value="1"/>
</dbReference>
<dbReference type="InterPro" id="IPR013762">
    <property type="entry name" value="Integrase-like_cat_sf"/>
</dbReference>
<dbReference type="InterPro" id="IPR025269">
    <property type="entry name" value="SAM-like_dom"/>
</dbReference>
<proteinExistence type="inferred from homology"/>
<evidence type="ECO:0000256" key="1">
    <source>
        <dbReference type="ARBA" id="ARBA00008857"/>
    </source>
</evidence>
<feature type="domain" description="Tyr recombinase" evidence="4">
    <location>
        <begin position="224"/>
        <end position="398"/>
    </location>
</feature>
<dbReference type="InterPro" id="IPR010998">
    <property type="entry name" value="Integrase_recombinase_N"/>
</dbReference>
<keyword evidence="2" id="KW-0238">DNA-binding</keyword>
<comment type="similarity">
    <text evidence="1">Belongs to the 'phage' integrase family.</text>
</comment>
<dbReference type="RefSeq" id="WP_110308739.1">
    <property type="nucleotide sequence ID" value="NZ_QICL01000001.1"/>
</dbReference>
<accession>A0A2V3PV07</accession>
<evidence type="ECO:0000259" key="4">
    <source>
        <dbReference type="PROSITE" id="PS51898"/>
    </source>
</evidence>
<evidence type="ECO:0000313" key="6">
    <source>
        <dbReference type="Proteomes" id="UP000247973"/>
    </source>
</evidence>
<dbReference type="Gene3D" id="1.10.443.10">
    <property type="entry name" value="Intergrase catalytic core"/>
    <property type="match status" value="1"/>
</dbReference>
<keyword evidence="6" id="KW-1185">Reference proteome</keyword>
<reference evidence="5 6" key="1">
    <citation type="submission" date="2018-03" db="EMBL/GenBank/DDBJ databases">
        <title>Genomic Encyclopedia of Archaeal and Bacterial Type Strains, Phase II (KMG-II): from individual species to whole genera.</title>
        <authorList>
            <person name="Goeker M."/>
        </authorList>
    </citation>
    <scope>NUCLEOTIDE SEQUENCE [LARGE SCALE GENOMIC DNA]</scope>
    <source>
        <strain evidence="5 6">DSM 100214</strain>
    </source>
</reference>
<sequence length="412" mass="47993">MNVMKSTFRVLFYLRKNEVNKSGNSSIMVRITVNGEKVQFSSKLQIKPEFWDTKNGKALGRSVEAMNTNRLLDAISVKANELYHKHLSEYGYVLPEKIKNIILGIDTDRRKMLLEHFGEYNEFYVLKIGKDTSLITANRYKLTKLRLQEFLKTEYNLSDIPVFELTPIFVEKFFLFLRNTHSCSNNTALKFIQRFRAVFYYIKDTGADIKINPFGSFRFRTTKVVREVLSQEEIDVIYRKEFLTERLTLVRDMFIFMCYSGLSYIDVARLTEDSVKTAFDGHKWIMIQRQKTSVPSNIRLLEIPREIMEKYRGQQTNGKLFPICSNQKMNEYLKEIATICGIDKCVTCHIARHTFGTTVTLANGVPIETVSKMLGHTDIKTTQIYAKIVDQKLSSDMDSLAKTYKRKKYTNK</sequence>
<name>A0A2V3PV07_9BACT</name>
<dbReference type="GO" id="GO:0003677">
    <property type="term" value="F:DNA binding"/>
    <property type="evidence" value="ECO:0007669"/>
    <property type="project" value="UniProtKB-KW"/>
</dbReference>
<protein>
    <submittedName>
        <fullName evidence="5">Site-specific recombinase XerD</fullName>
    </submittedName>
</protein>
<evidence type="ECO:0000256" key="3">
    <source>
        <dbReference type="ARBA" id="ARBA00023172"/>
    </source>
</evidence>
<dbReference type="Gene3D" id="1.10.150.130">
    <property type="match status" value="1"/>
</dbReference>
<dbReference type="Pfam" id="PF17293">
    <property type="entry name" value="Arm-DNA-bind_5"/>
    <property type="match status" value="1"/>
</dbReference>
<gene>
    <name evidence="5" type="ORF">CLV62_1018</name>
</gene>
<dbReference type="AlphaFoldDB" id="A0A2V3PV07"/>
<comment type="caution">
    <text evidence="5">The sequence shown here is derived from an EMBL/GenBank/DDBJ whole genome shotgun (WGS) entry which is preliminary data.</text>
</comment>
<dbReference type="OrthoDB" id="1493636at2"/>
<dbReference type="EMBL" id="QICL01000001">
    <property type="protein sequence ID" value="PXV68746.1"/>
    <property type="molecule type" value="Genomic_DNA"/>
</dbReference>
<evidence type="ECO:0000256" key="2">
    <source>
        <dbReference type="ARBA" id="ARBA00023125"/>
    </source>
</evidence>
<dbReference type="InterPro" id="IPR002104">
    <property type="entry name" value="Integrase_catalytic"/>
</dbReference>
<keyword evidence="3" id="KW-0233">DNA recombination</keyword>
<dbReference type="InterPro" id="IPR011010">
    <property type="entry name" value="DNA_brk_join_enz"/>
</dbReference>
<dbReference type="Proteomes" id="UP000247973">
    <property type="component" value="Unassembled WGS sequence"/>
</dbReference>
<dbReference type="PROSITE" id="PS51898">
    <property type="entry name" value="TYR_RECOMBINASE"/>
    <property type="match status" value="1"/>
</dbReference>
<dbReference type="CDD" id="cd01185">
    <property type="entry name" value="INTN1_C_like"/>
    <property type="match status" value="1"/>
</dbReference>
<dbReference type="PANTHER" id="PTHR30349:SF64">
    <property type="entry name" value="PROPHAGE INTEGRASE INTD-RELATED"/>
    <property type="match status" value="1"/>
</dbReference>